<dbReference type="SUPFAM" id="SSF50494">
    <property type="entry name" value="Trypsin-like serine proteases"/>
    <property type="match status" value="1"/>
</dbReference>
<evidence type="ECO:0000256" key="1">
    <source>
        <dbReference type="SAM" id="MobiDB-lite"/>
    </source>
</evidence>
<dbReference type="STRING" id="50340.PF66_06388"/>
<feature type="region of interest" description="Disordered" evidence="1">
    <location>
        <begin position="1"/>
        <end position="29"/>
    </location>
</feature>
<feature type="compositionally biased region" description="Pro residues" evidence="1">
    <location>
        <begin position="1"/>
        <end position="26"/>
    </location>
</feature>
<evidence type="ECO:0000313" key="3">
    <source>
        <dbReference type="Proteomes" id="UP000037931"/>
    </source>
</evidence>
<evidence type="ECO:0000313" key="2">
    <source>
        <dbReference type="EMBL" id="KPA87043.1"/>
    </source>
</evidence>
<dbReference type="PATRIC" id="fig|50340.43.peg.5067"/>
<dbReference type="Proteomes" id="UP000037931">
    <property type="component" value="Unassembled WGS sequence"/>
</dbReference>
<comment type="caution">
    <text evidence="2">The sequence shown here is derived from an EMBL/GenBank/DDBJ whole genome shotgun (WGS) entry which is preliminary data.</text>
</comment>
<dbReference type="EMBL" id="JSYZ01000054">
    <property type="protein sequence ID" value="KPA87043.1"/>
    <property type="molecule type" value="Genomic_DNA"/>
</dbReference>
<reference evidence="2 3" key="1">
    <citation type="journal article" date="2015" name="PLoS ONE">
        <title>Rice-Infecting Pseudomonas Genomes Are Highly Accessorized and Harbor Multiple Putative Virulence Mechanisms to Cause Sheath Brown Rot.</title>
        <authorList>
            <person name="Quibod I.L."/>
            <person name="Grande G."/>
            <person name="Oreiro E.G."/>
            <person name="Borja F.N."/>
            <person name="Dossa G.S."/>
            <person name="Mauleon R."/>
            <person name="Cruz C.V."/>
            <person name="Oliva R."/>
        </authorList>
    </citation>
    <scope>NUCLEOTIDE SEQUENCE [LARGE SCALE GENOMIC DNA]</scope>
    <source>
        <strain evidence="2 3">IRRI 6609</strain>
    </source>
</reference>
<dbReference type="AlphaFoldDB" id="A0A0M9GBG5"/>
<gene>
    <name evidence="2" type="ORF">PF66_06388</name>
</gene>
<name>A0A0M9GBG5_9PSED</name>
<evidence type="ECO:0008006" key="4">
    <source>
        <dbReference type="Google" id="ProtNLM"/>
    </source>
</evidence>
<dbReference type="InterPro" id="IPR009003">
    <property type="entry name" value="Peptidase_S1_PA"/>
</dbReference>
<keyword evidence="3" id="KW-1185">Reference proteome</keyword>
<organism evidence="2 3">
    <name type="scientific">Pseudomonas asplenii</name>
    <dbReference type="NCBI Taxonomy" id="53407"/>
    <lineage>
        <taxon>Bacteria</taxon>
        <taxon>Pseudomonadati</taxon>
        <taxon>Pseudomonadota</taxon>
        <taxon>Gammaproteobacteria</taxon>
        <taxon>Pseudomonadales</taxon>
        <taxon>Pseudomonadaceae</taxon>
        <taxon>Pseudomonas</taxon>
    </lineage>
</organism>
<proteinExistence type="predicted"/>
<protein>
    <recommendedName>
        <fullName evidence="4">Trypsin-like peptidase domain-containing protein</fullName>
    </recommendedName>
</protein>
<accession>A0A0M9GBG5</accession>
<sequence length="391" mass="40474">MPNSIPPIPAGLTPAPPPGIAPPAPPMSTHQVASGIARWAIGRGLLPQLPADVDATYLAVVQPIPLSVDAEQILRHKGVDSITYNETTNTIFIYTTRKISQKDLKSLPQGIYRKGLAYPQGVVETVGKDHMKSQGATFSLHQTAANSLHYSCGSSISPGNDASAGTLGALVRLPDGKIYGLTNNHVSALCSHVQPGTPILAPGVIDVGPSGIPPFTLGFHTTALEMHVGSVGNVDIASNTDAALFLIRNLAEVSSMQGEAFDTPLAIADPVEGMRVEKVGRTTRHTKGLIVSRSLRPCGINYAAQSYGFSGTIWFGNVFTVHGSGAEFSLSGDSGSLVVQADDHGRPIAAVGLVFAGGNDSSAPGGAKSLILPIRPILQALGATLVGGHNV</sequence>